<dbReference type="InterPro" id="IPR035959">
    <property type="entry name" value="RutC-like_sf"/>
</dbReference>
<dbReference type="Pfam" id="PF01042">
    <property type="entry name" value="Ribonuc_L-PSP"/>
    <property type="match status" value="1"/>
</dbReference>
<dbReference type="AlphaFoldDB" id="A0AA41WTK4"/>
<keyword evidence="2" id="KW-1185">Reference proteome</keyword>
<evidence type="ECO:0000313" key="1">
    <source>
        <dbReference type="EMBL" id="MCP1172569.1"/>
    </source>
</evidence>
<accession>A0AA41WTK4</accession>
<evidence type="ECO:0000313" key="2">
    <source>
        <dbReference type="Proteomes" id="UP001162793"/>
    </source>
</evidence>
<dbReference type="CDD" id="cd00448">
    <property type="entry name" value="YjgF_YER057c_UK114_family"/>
    <property type="match status" value="1"/>
</dbReference>
<reference evidence="2" key="1">
    <citation type="journal article" date="2023" name="Front. Microbiol.">
        <title>Ralstonia chuxiongensis sp. nov., Ralstonia mojiangensis sp. nov., and Ralstonia soli sp. nov., isolated from tobacco fields, are three novel species in the family Burkholderiaceae.</title>
        <authorList>
            <person name="Lu C.H."/>
            <person name="Zhang Y.Y."/>
            <person name="Jiang N."/>
            <person name="Chen W."/>
            <person name="Shao X."/>
            <person name="Zhao Z.M."/>
            <person name="Lu W.L."/>
            <person name="Hu X."/>
            <person name="Xi Y.X."/>
            <person name="Zou S.Y."/>
            <person name="Wei Q.J."/>
            <person name="Lin Z.L."/>
            <person name="Gong L."/>
            <person name="Gai X.T."/>
            <person name="Zhang L.Q."/>
            <person name="Li J.Y."/>
            <person name="Jin Y."/>
            <person name="Xia Z.Y."/>
        </authorList>
    </citation>
    <scope>NUCLEOTIDE SEQUENCE [LARGE SCALE GENOMIC DNA]</scope>
    <source>
        <strain evidence="2">21YRMH01-3</strain>
    </source>
</reference>
<dbReference type="GO" id="GO:0019239">
    <property type="term" value="F:deaminase activity"/>
    <property type="evidence" value="ECO:0007669"/>
    <property type="project" value="TreeGrafter"/>
</dbReference>
<protein>
    <submittedName>
        <fullName evidence="1">RidA family protein</fullName>
    </submittedName>
</protein>
<name>A0AA41WTK4_9RALS</name>
<proteinExistence type="predicted"/>
<dbReference type="InterPro" id="IPR006175">
    <property type="entry name" value="YjgF/YER057c/UK114"/>
</dbReference>
<dbReference type="GO" id="GO:0005829">
    <property type="term" value="C:cytosol"/>
    <property type="evidence" value="ECO:0007669"/>
    <property type="project" value="TreeGrafter"/>
</dbReference>
<dbReference type="EMBL" id="JAMYWC010000003">
    <property type="protein sequence ID" value="MCP1172569.1"/>
    <property type="molecule type" value="Genomic_DNA"/>
</dbReference>
<dbReference type="PANTHER" id="PTHR11803:SF39">
    <property type="entry name" value="2-IMINOBUTANOATE_2-IMINOPROPANOATE DEAMINASE"/>
    <property type="match status" value="1"/>
</dbReference>
<comment type="caution">
    <text evidence="1">The sequence shown here is derived from an EMBL/GenBank/DDBJ whole genome shotgun (WGS) entry which is preliminary data.</text>
</comment>
<dbReference type="Proteomes" id="UP001162793">
    <property type="component" value="Unassembled WGS sequence"/>
</dbReference>
<dbReference type="RefSeq" id="WP_253536516.1">
    <property type="nucleotide sequence ID" value="NZ_JAMYWC010000003.1"/>
</dbReference>
<sequence length="127" mass="14049">MNDLIRFPSPLTAPLSKAVRAGDFLFLSGQTPKNADLTPLRGDIREQTKNVLDAITASLAEHGVGLESVIRATVWLSDIKLMGPFNEVYRSYFDTNLPVRSTVEAKLSQDVDVEIEVTCWAPRTSEN</sequence>
<dbReference type="SUPFAM" id="SSF55298">
    <property type="entry name" value="YjgF-like"/>
    <property type="match status" value="1"/>
</dbReference>
<gene>
    <name evidence="1" type="ORF">NKG59_09375</name>
</gene>
<dbReference type="Gene3D" id="3.30.1330.40">
    <property type="entry name" value="RutC-like"/>
    <property type="match status" value="1"/>
</dbReference>
<organism evidence="1 2">
    <name type="scientific">Ralstonia chuxiongensis</name>
    <dbReference type="NCBI Taxonomy" id="2957504"/>
    <lineage>
        <taxon>Bacteria</taxon>
        <taxon>Pseudomonadati</taxon>
        <taxon>Pseudomonadota</taxon>
        <taxon>Betaproteobacteria</taxon>
        <taxon>Burkholderiales</taxon>
        <taxon>Burkholderiaceae</taxon>
        <taxon>Ralstonia</taxon>
    </lineage>
</organism>
<dbReference type="PANTHER" id="PTHR11803">
    <property type="entry name" value="2-IMINOBUTANOATE/2-IMINOPROPANOATE DEAMINASE RIDA"/>
    <property type="match status" value="1"/>
</dbReference>